<evidence type="ECO:0000256" key="1">
    <source>
        <dbReference type="ARBA" id="ARBA00008635"/>
    </source>
</evidence>
<evidence type="ECO:0000313" key="5">
    <source>
        <dbReference type="Proteomes" id="UP000323317"/>
    </source>
</evidence>
<dbReference type="InterPro" id="IPR034660">
    <property type="entry name" value="DinB/YfiT-like"/>
</dbReference>
<dbReference type="GO" id="GO:0046872">
    <property type="term" value="F:metal ion binding"/>
    <property type="evidence" value="ECO:0007669"/>
    <property type="project" value="UniProtKB-KW"/>
</dbReference>
<protein>
    <submittedName>
        <fullName evidence="4">Damage-inducible protein DinB</fullName>
    </submittedName>
</protein>
<evidence type="ECO:0000313" key="4">
    <source>
        <dbReference type="EMBL" id="TYR74831.1"/>
    </source>
</evidence>
<evidence type="ECO:0000256" key="2">
    <source>
        <dbReference type="ARBA" id="ARBA00022723"/>
    </source>
</evidence>
<name>A0A5D4KBW8_9BACI</name>
<dbReference type="Pfam" id="PF05163">
    <property type="entry name" value="DinB"/>
    <property type="match status" value="1"/>
</dbReference>
<evidence type="ECO:0000256" key="3">
    <source>
        <dbReference type="PIRSR" id="PIRSR607837-1"/>
    </source>
</evidence>
<accession>A0A5D4KBW8</accession>
<dbReference type="Proteomes" id="UP000323317">
    <property type="component" value="Unassembled WGS sequence"/>
</dbReference>
<dbReference type="InterPro" id="IPR007837">
    <property type="entry name" value="DinB"/>
</dbReference>
<feature type="binding site" evidence="3">
    <location>
        <position position="175"/>
    </location>
    <ligand>
        <name>a divalent metal cation</name>
        <dbReference type="ChEBI" id="CHEBI:60240"/>
    </ligand>
</feature>
<sequence length="204" mass="23790">MMDKNLGLVEIQGFFMGCKFLFSNFSKEYTPYMQKQLLNTSIGGKMMISMAKLFNYHAWATDKLLCYIETEVPDSFSAEITSVFPSIKETFQHQYEVDCLWYGRMNKNYPIKGEPLSSPQDYRKAFQELHQEIESFIADSSNLNRKVRYSTSIGEEFTNDEEELLQHLVNHGTYHRGNISAMLRQQGHPGCSTDYIYYLREMEG</sequence>
<proteinExistence type="inferred from homology"/>
<organism evidence="4 5">
    <name type="scientific">Rossellomorea vietnamensis</name>
    <dbReference type="NCBI Taxonomy" id="218284"/>
    <lineage>
        <taxon>Bacteria</taxon>
        <taxon>Bacillati</taxon>
        <taxon>Bacillota</taxon>
        <taxon>Bacilli</taxon>
        <taxon>Bacillales</taxon>
        <taxon>Bacillaceae</taxon>
        <taxon>Rossellomorea</taxon>
    </lineage>
</organism>
<feature type="binding site" evidence="3">
    <location>
        <position position="93"/>
    </location>
    <ligand>
        <name>a divalent metal cation</name>
        <dbReference type="ChEBI" id="CHEBI:60240"/>
    </ligand>
</feature>
<dbReference type="SUPFAM" id="SSF109854">
    <property type="entry name" value="DinB/YfiT-like putative metalloenzymes"/>
    <property type="match status" value="1"/>
</dbReference>
<dbReference type="PANTHER" id="PTHR37302:SF3">
    <property type="entry name" value="DAMAGE-INDUCIBLE PROTEIN DINB"/>
    <property type="match status" value="1"/>
</dbReference>
<feature type="binding site" evidence="3">
    <location>
        <position position="171"/>
    </location>
    <ligand>
        <name>a divalent metal cation</name>
        <dbReference type="ChEBI" id="CHEBI:60240"/>
    </ligand>
</feature>
<comment type="caution">
    <text evidence="4">The sequence shown here is derived from an EMBL/GenBank/DDBJ whole genome shotgun (WGS) entry which is preliminary data.</text>
</comment>
<dbReference type="PANTHER" id="PTHR37302">
    <property type="entry name" value="SLR1116 PROTEIN"/>
    <property type="match status" value="1"/>
</dbReference>
<keyword evidence="2 3" id="KW-0479">Metal-binding</keyword>
<dbReference type="Gene3D" id="1.20.120.450">
    <property type="entry name" value="dinb family like domain"/>
    <property type="match status" value="1"/>
</dbReference>
<comment type="similarity">
    <text evidence="1">Belongs to the DinB family.</text>
</comment>
<reference evidence="4 5" key="1">
    <citation type="submission" date="2019-08" db="EMBL/GenBank/DDBJ databases">
        <title>Bacillus genomes from the desert of Cuatro Cienegas, Coahuila.</title>
        <authorList>
            <person name="Olmedo-Alvarez G."/>
        </authorList>
    </citation>
    <scope>NUCLEOTIDE SEQUENCE [LARGE SCALE GENOMIC DNA]</scope>
    <source>
        <strain evidence="4 5">CH40_1T</strain>
    </source>
</reference>
<gene>
    <name evidence="4" type="ORF">FZC79_13350</name>
</gene>
<dbReference type="AlphaFoldDB" id="A0A5D4KBW8"/>
<dbReference type="EMBL" id="VTEH01000010">
    <property type="protein sequence ID" value="TYR74831.1"/>
    <property type="molecule type" value="Genomic_DNA"/>
</dbReference>